<organism evidence="2 3">
    <name type="scientific">Saccharopolyspora aridisoli</name>
    <dbReference type="NCBI Taxonomy" id="2530385"/>
    <lineage>
        <taxon>Bacteria</taxon>
        <taxon>Bacillati</taxon>
        <taxon>Actinomycetota</taxon>
        <taxon>Actinomycetes</taxon>
        <taxon>Pseudonocardiales</taxon>
        <taxon>Pseudonocardiaceae</taxon>
        <taxon>Saccharopolyspora</taxon>
    </lineage>
</organism>
<feature type="domain" description="DNA2/NAM7 helicase helicase" evidence="1">
    <location>
        <begin position="54"/>
        <end position="95"/>
    </location>
</feature>
<proteinExistence type="predicted"/>
<reference evidence="2 3" key="1">
    <citation type="submission" date="2019-03" db="EMBL/GenBank/DDBJ databases">
        <title>Draft genome sequences of novel Actinobacteria.</title>
        <authorList>
            <person name="Sahin N."/>
            <person name="Ay H."/>
            <person name="Saygin H."/>
        </authorList>
    </citation>
    <scope>NUCLEOTIDE SEQUENCE [LARGE SCALE GENOMIC DNA]</scope>
    <source>
        <strain evidence="2 3">16K404</strain>
    </source>
</reference>
<dbReference type="OrthoDB" id="3197455at2"/>
<name>A0A4R4UJT6_9PSEU</name>
<dbReference type="GO" id="GO:0004386">
    <property type="term" value="F:helicase activity"/>
    <property type="evidence" value="ECO:0007669"/>
    <property type="project" value="InterPro"/>
</dbReference>
<comment type="caution">
    <text evidence="2">The sequence shown here is derived from an EMBL/GenBank/DDBJ whole genome shotgun (WGS) entry which is preliminary data.</text>
</comment>
<evidence type="ECO:0000313" key="3">
    <source>
        <dbReference type="Proteomes" id="UP000294744"/>
    </source>
</evidence>
<dbReference type="SUPFAM" id="SSF52540">
    <property type="entry name" value="P-loop containing nucleoside triphosphate hydrolases"/>
    <property type="match status" value="1"/>
</dbReference>
<dbReference type="InterPro" id="IPR027417">
    <property type="entry name" value="P-loop_NTPase"/>
</dbReference>
<dbReference type="Proteomes" id="UP000294744">
    <property type="component" value="Unassembled WGS sequence"/>
</dbReference>
<evidence type="ECO:0000259" key="1">
    <source>
        <dbReference type="Pfam" id="PF13086"/>
    </source>
</evidence>
<dbReference type="AlphaFoldDB" id="A0A4R4UJT6"/>
<dbReference type="InterPro" id="IPR041677">
    <property type="entry name" value="DNA2/NAM7_AAA_11"/>
</dbReference>
<dbReference type="EMBL" id="SMKV01000034">
    <property type="protein sequence ID" value="TDC89294.1"/>
    <property type="molecule type" value="Genomic_DNA"/>
</dbReference>
<sequence length="109" mass="11420">MACCSLRDASGRPAAGSARADDYIHPGSALGAYLTGSPIETRELAAPPIYPFRCNLSQRAAVENALTCSVSIFERPPGTGKTETILNLIANIAESTPQGDADDVIRASR</sequence>
<dbReference type="Gene3D" id="3.40.50.300">
    <property type="entry name" value="P-loop containing nucleotide triphosphate hydrolases"/>
    <property type="match status" value="1"/>
</dbReference>
<dbReference type="RefSeq" id="WP_132626165.1">
    <property type="nucleotide sequence ID" value="NZ_SMKV01000034.1"/>
</dbReference>
<dbReference type="Pfam" id="PF13086">
    <property type="entry name" value="AAA_11"/>
    <property type="match status" value="1"/>
</dbReference>
<keyword evidence="3" id="KW-1185">Reference proteome</keyword>
<accession>A0A4R4UJT6</accession>
<gene>
    <name evidence="2" type="ORF">E1161_21605</name>
</gene>
<protein>
    <recommendedName>
        <fullName evidence="1">DNA2/NAM7 helicase helicase domain-containing protein</fullName>
    </recommendedName>
</protein>
<evidence type="ECO:0000313" key="2">
    <source>
        <dbReference type="EMBL" id="TDC89294.1"/>
    </source>
</evidence>